<dbReference type="PROSITE" id="PS51073">
    <property type="entry name" value="RPEL"/>
    <property type="match status" value="1"/>
</dbReference>
<feature type="region of interest" description="Disordered" evidence="5">
    <location>
        <begin position="1"/>
        <end position="57"/>
    </location>
</feature>
<accession>A0A8S3ICI3</accession>
<feature type="repeat" description="RPEL" evidence="4">
    <location>
        <begin position="99"/>
        <end position="124"/>
    </location>
</feature>
<sequence>AVIVTKSSSSPSAAAAAVAGNDEHNSDYEHDDDGDSSSDDDGSGGGNDDGRKKRFVNVKRNDSLARFLKDRPMPNELYEKHILVKPLDERKNERETIETKLERKLSLRPTPEELEARNILRAKTQAELAAEKEATKRYLIRKLSFRPSIQELRDRKIIRFCDYIEVSECDDVDRHADKPWTRLTPRDKQMIRKELNEYKSSEMEIHPDSARYTRFHPP</sequence>
<dbReference type="PANTHER" id="PTHR12751:SF18">
    <property type="entry name" value="PHOSPHATASE AND ACTIN REGULATOR 1"/>
    <property type="match status" value="1"/>
</dbReference>
<gene>
    <name evidence="6" type="ORF">GIL414_LOCUS74102</name>
</gene>
<dbReference type="SMART" id="SM00707">
    <property type="entry name" value="RPEL"/>
    <property type="match status" value="3"/>
</dbReference>
<evidence type="ECO:0000256" key="5">
    <source>
        <dbReference type="SAM" id="MobiDB-lite"/>
    </source>
</evidence>
<name>A0A8S3ICI3_9BILA</name>
<dbReference type="PANTHER" id="PTHR12751">
    <property type="entry name" value="PHOSPHATASE AND ACTIN REGULATOR PHACTR"/>
    <property type="match status" value="1"/>
</dbReference>
<dbReference type="Proteomes" id="UP000681720">
    <property type="component" value="Unassembled WGS sequence"/>
</dbReference>
<dbReference type="Pfam" id="PF02755">
    <property type="entry name" value="RPEL"/>
    <property type="match status" value="2"/>
</dbReference>
<feature type="non-terminal residue" evidence="6">
    <location>
        <position position="1"/>
    </location>
</feature>
<feature type="compositionally biased region" description="Low complexity" evidence="5">
    <location>
        <begin position="7"/>
        <end position="17"/>
    </location>
</feature>
<keyword evidence="3" id="KW-0009">Actin-binding</keyword>
<dbReference type="AlphaFoldDB" id="A0A8S3ICI3"/>
<comment type="caution">
    <text evidence="6">The sequence shown here is derived from an EMBL/GenBank/DDBJ whole genome shotgun (WGS) entry which is preliminary data.</text>
</comment>
<keyword evidence="2" id="KW-0677">Repeat</keyword>
<evidence type="ECO:0008006" key="8">
    <source>
        <dbReference type="Google" id="ProtNLM"/>
    </source>
</evidence>
<dbReference type="Gene3D" id="6.10.140.2130">
    <property type="match status" value="1"/>
</dbReference>
<protein>
    <recommendedName>
        <fullName evidence="8">Phosphatase and actin regulator</fullName>
    </recommendedName>
</protein>
<feature type="compositionally biased region" description="Acidic residues" evidence="5">
    <location>
        <begin position="29"/>
        <end position="42"/>
    </location>
</feature>
<dbReference type="InterPro" id="IPR004018">
    <property type="entry name" value="RPEL_repeat"/>
</dbReference>
<evidence type="ECO:0000256" key="1">
    <source>
        <dbReference type="ARBA" id="ARBA00009795"/>
    </source>
</evidence>
<evidence type="ECO:0000313" key="6">
    <source>
        <dbReference type="EMBL" id="CAF5194032.1"/>
    </source>
</evidence>
<dbReference type="GO" id="GO:0003779">
    <property type="term" value="F:actin binding"/>
    <property type="evidence" value="ECO:0007669"/>
    <property type="project" value="UniProtKB-KW"/>
</dbReference>
<organism evidence="6 7">
    <name type="scientific">Rotaria magnacalcarata</name>
    <dbReference type="NCBI Taxonomy" id="392030"/>
    <lineage>
        <taxon>Eukaryota</taxon>
        <taxon>Metazoa</taxon>
        <taxon>Spiralia</taxon>
        <taxon>Gnathifera</taxon>
        <taxon>Rotifera</taxon>
        <taxon>Eurotatoria</taxon>
        <taxon>Bdelloidea</taxon>
        <taxon>Philodinida</taxon>
        <taxon>Philodinidae</taxon>
        <taxon>Rotaria</taxon>
    </lineage>
</organism>
<evidence type="ECO:0000256" key="2">
    <source>
        <dbReference type="ARBA" id="ARBA00022737"/>
    </source>
</evidence>
<dbReference type="GO" id="GO:0030036">
    <property type="term" value="P:actin cytoskeleton organization"/>
    <property type="evidence" value="ECO:0007669"/>
    <property type="project" value="TreeGrafter"/>
</dbReference>
<evidence type="ECO:0000256" key="4">
    <source>
        <dbReference type="PROSITE-ProRule" id="PRU00401"/>
    </source>
</evidence>
<dbReference type="EMBL" id="CAJOBJ010340094">
    <property type="protein sequence ID" value="CAF5194032.1"/>
    <property type="molecule type" value="Genomic_DNA"/>
</dbReference>
<evidence type="ECO:0000313" key="7">
    <source>
        <dbReference type="Proteomes" id="UP000681720"/>
    </source>
</evidence>
<reference evidence="6" key="1">
    <citation type="submission" date="2021-02" db="EMBL/GenBank/DDBJ databases">
        <authorList>
            <person name="Nowell W R."/>
        </authorList>
    </citation>
    <scope>NUCLEOTIDE SEQUENCE</scope>
</reference>
<evidence type="ECO:0000256" key="3">
    <source>
        <dbReference type="ARBA" id="ARBA00023203"/>
    </source>
</evidence>
<proteinExistence type="inferred from homology"/>
<comment type="similarity">
    <text evidence="1">Belongs to the phosphatase and actin regulator family.</text>
</comment>
<dbReference type="Gene3D" id="6.10.140.1750">
    <property type="match status" value="1"/>
</dbReference>